<dbReference type="InterPro" id="IPR036875">
    <property type="entry name" value="Znf_CCHC_sf"/>
</dbReference>
<dbReference type="Proteomes" id="UP000515211">
    <property type="component" value="Chromosome 3"/>
</dbReference>
<dbReference type="GO" id="GO:0004803">
    <property type="term" value="F:transposase activity"/>
    <property type="evidence" value="ECO:0007669"/>
    <property type="project" value="InterPro"/>
</dbReference>
<evidence type="ECO:0000256" key="3">
    <source>
        <dbReference type="ARBA" id="ARBA00023172"/>
    </source>
</evidence>
<feature type="compositionally biased region" description="Polar residues" evidence="4">
    <location>
        <begin position="357"/>
        <end position="372"/>
    </location>
</feature>
<dbReference type="AlphaFoldDB" id="A0A6P5NC25"/>
<keyword evidence="3" id="KW-0233">DNA recombination</keyword>
<dbReference type="GO" id="GO:0008270">
    <property type="term" value="F:zinc ion binding"/>
    <property type="evidence" value="ECO:0007669"/>
    <property type="project" value="InterPro"/>
</dbReference>
<evidence type="ECO:0000313" key="6">
    <source>
        <dbReference type="Proteomes" id="UP000515211"/>
    </source>
</evidence>
<dbReference type="PANTHER" id="PTHR31973">
    <property type="entry name" value="POLYPROTEIN, PUTATIVE-RELATED"/>
    <property type="match status" value="1"/>
</dbReference>
<accession>A0A6P5NC25</accession>
<dbReference type="SMART" id="SM00575">
    <property type="entry name" value="ZnF_PMZ"/>
    <property type="match status" value="1"/>
</dbReference>
<evidence type="ECO:0000256" key="4">
    <source>
        <dbReference type="SAM" id="MobiDB-lite"/>
    </source>
</evidence>
<reference evidence="6" key="1">
    <citation type="journal article" date="2016" name="Nat. Genet.">
        <title>The genome sequences of Arachis duranensis and Arachis ipaensis, the diploid ancestors of cultivated peanut.</title>
        <authorList>
            <person name="Bertioli D.J."/>
            <person name="Cannon S.B."/>
            <person name="Froenicke L."/>
            <person name="Huang G."/>
            <person name="Farmer A.D."/>
            <person name="Cannon E.K."/>
            <person name="Liu X."/>
            <person name="Gao D."/>
            <person name="Clevenger J."/>
            <person name="Dash S."/>
            <person name="Ren L."/>
            <person name="Moretzsohn M.C."/>
            <person name="Shirasawa K."/>
            <person name="Huang W."/>
            <person name="Vidigal B."/>
            <person name="Abernathy B."/>
            <person name="Chu Y."/>
            <person name="Niederhuth C.E."/>
            <person name="Umale P."/>
            <person name="Araujo A.C."/>
            <person name="Kozik A."/>
            <person name="Kim K.D."/>
            <person name="Burow M.D."/>
            <person name="Varshney R.K."/>
            <person name="Wang X."/>
            <person name="Zhang X."/>
            <person name="Barkley N."/>
            <person name="Guimaraes P.M."/>
            <person name="Isobe S."/>
            <person name="Guo B."/>
            <person name="Liao B."/>
            <person name="Stalker H.T."/>
            <person name="Schmitz R.J."/>
            <person name="Scheffler B.E."/>
            <person name="Leal-Bertioli S.C."/>
            <person name="Xun X."/>
            <person name="Jackson S.A."/>
            <person name="Michelmore R."/>
            <person name="Ozias-Akins P."/>
        </authorList>
    </citation>
    <scope>NUCLEOTIDE SEQUENCE [LARGE SCALE GENOMIC DNA]</scope>
    <source>
        <strain evidence="6">cv. V14167</strain>
    </source>
</reference>
<organism evidence="6 7">
    <name type="scientific">Arachis duranensis</name>
    <name type="common">Wild peanut</name>
    <dbReference type="NCBI Taxonomy" id="130453"/>
    <lineage>
        <taxon>Eukaryota</taxon>
        <taxon>Viridiplantae</taxon>
        <taxon>Streptophyta</taxon>
        <taxon>Embryophyta</taxon>
        <taxon>Tracheophyta</taxon>
        <taxon>Spermatophyta</taxon>
        <taxon>Magnoliopsida</taxon>
        <taxon>eudicotyledons</taxon>
        <taxon>Gunneridae</taxon>
        <taxon>Pentapetalae</taxon>
        <taxon>rosids</taxon>
        <taxon>fabids</taxon>
        <taxon>Fabales</taxon>
        <taxon>Fabaceae</taxon>
        <taxon>Papilionoideae</taxon>
        <taxon>50 kb inversion clade</taxon>
        <taxon>dalbergioids sensu lato</taxon>
        <taxon>Dalbergieae</taxon>
        <taxon>Pterocarpus clade</taxon>
        <taxon>Arachis</taxon>
    </lineage>
</organism>
<name>A0A6P5NC25_ARADU</name>
<dbReference type="InterPro" id="IPR018289">
    <property type="entry name" value="MULE_transposase_dom"/>
</dbReference>
<evidence type="ECO:0000256" key="1">
    <source>
        <dbReference type="ARBA" id="ARBA00022578"/>
    </source>
</evidence>
<dbReference type="GO" id="GO:0003677">
    <property type="term" value="F:DNA binding"/>
    <property type="evidence" value="ECO:0007669"/>
    <property type="project" value="UniProtKB-KW"/>
</dbReference>
<reference evidence="7" key="2">
    <citation type="submission" date="2025-08" db="UniProtKB">
        <authorList>
            <consortium name="RefSeq"/>
        </authorList>
    </citation>
    <scope>IDENTIFICATION</scope>
    <source>
        <tissue evidence="7">Whole plant</tissue>
    </source>
</reference>
<evidence type="ECO:0000256" key="2">
    <source>
        <dbReference type="ARBA" id="ARBA00023125"/>
    </source>
</evidence>
<dbReference type="SUPFAM" id="SSF57756">
    <property type="entry name" value="Retrovirus zinc finger-like domains"/>
    <property type="match status" value="1"/>
</dbReference>
<keyword evidence="6" id="KW-1185">Reference proteome</keyword>
<proteinExistence type="predicted"/>
<dbReference type="GO" id="GO:0006313">
    <property type="term" value="P:DNA transposition"/>
    <property type="evidence" value="ECO:0007669"/>
    <property type="project" value="InterPro"/>
</dbReference>
<dbReference type="KEGG" id="adu:110278755"/>
<evidence type="ECO:0000259" key="5">
    <source>
        <dbReference type="SMART" id="SM00575"/>
    </source>
</evidence>
<dbReference type="InterPro" id="IPR006564">
    <property type="entry name" value="Znf_PMZ"/>
</dbReference>
<keyword evidence="1" id="KW-0815">Transposition</keyword>
<dbReference type="GeneID" id="110278755"/>
<dbReference type="RefSeq" id="XP_020992658.1">
    <property type="nucleotide sequence ID" value="XM_021136999.1"/>
</dbReference>
<feature type="region of interest" description="Disordered" evidence="4">
    <location>
        <begin position="349"/>
        <end position="372"/>
    </location>
</feature>
<dbReference type="PANTHER" id="PTHR31973:SF187">
    <property type="entry name" value="MUTATOR TRANSPOSASE MUDRA PROTEIN"/>
    <property type="match status" value="1"/>
</dbReference>
<dbReference type="InterPro" id="IPR001207">
    <property type="entry name" value="Transposase_mutator"/>
</dbReference>
<dbReference type="Pfam" id="PF10551">
    <property type="entry name" value="MULE"/>
    <property type="match status" value="1"/>
</dbReference>
<protein>
    <submittedName>
        <fullName evidence="7">Uncharacterized protein LOC110278755</fullName>
    </submittedName>
</protein>
<dbReference type="PROSITE" id="PS01007">
    <property type="entry name" value="TRANSPOSASE_MUTATOR"/>
    <property type="match status" value="1"/>
</dbReference>
<gene>
    <name evidence="7" type="primary">LOC110278755</name>
</gene>
<feature type="domain" description="Zinc finger PMZ-type" evidence="5">
    <location>
        <begin position="230"/>
        <end position="257"/>
    </location>
</feature>
<sequence length="372" mass="43626">MEMAKDIIEGTEKEHYGKLHNYLSELLKANLGSTCTMSTHPQPEGLPKFRIVGQDANNHLFPIAYTVVNAETKKNWKWFLHLLYEDIRDYKEFGWNFMNDEQKGLVPALQEVMPRVSHRFCVMHMWQNLNKRWKDKELKGALWQCARAMTDLKFKNAMTYVKRINVGAWEYLSSYEQSSWSKSGFSEWPKVDNVTNNNAESFNATIVGIRGKSILTMLEEMRVTVNTLERTCTYKKWQLTELSCCHGVAAIQRKNHRPEDYVHHWLCMEHYNRAYQFHINSVPSEEYWVDYEGYPCLPPPYKRPIGRPTKKRAHHEFERQGNSQYKMPRKYGQTTCNWCKKQGHNARTCEEKKKSLKGQTSEAAETAFGSAN</sequence>
<keyword evidence="2" id="KW-0238">DNA-binding</keyword>
<evidence type="ECO:0000313" key="7">
    <source>
        <dbReference type="RefSeq" id="XP_020992658.1"/>
    </source>
</evidence>